<dbReference type="AlphaFoldDB" id="A0AAV5U3G1"/>
<comment type="caution">
    <text evidence="1">The sequence shown here is derived from an EMBL/GenBank/DDBJ whole genome shotgun (WGS) entry which is preliminary data.</text>
</comment>
<sequence>RFVRFPSFFSTLSSGRTGAGMYGEAANGCGRRKRSIYSARISSSQCVSRLTTRGAMIWPESSGSKFWRDTESKESIGLNWRLVWWNGRILAVSTTRRRHSLSPSAPILASAEIRS</sequence>
<dbReference type="EMBL" id="BTSX01000005">
    <property type="protein sequence ID" value="GMT01391.1"/>
    <property type="molecule type" value="Genomic_DNA"/>
</dbReference>
<feature type="non-terminal residue" evidence="1">
    <location>
        <position position="1"/>
    </location>
</feature>
<accession>A0AAV5U3G1</accession>
<organism evidence="1 2">
    <name type="scientific">Pristionchus entomophagus</name>
    <dbReference type="NCBI Taxonomy" id="358040"/>
    <lineage>
        <taxon>Eukaryota</taxon>
        <taxon>Metazoa</taxon>
        <taxon>Ecdysozoa</taxon>
        <taxon>Nematoda</taxon>
        <taxon>Chromadorea</taxon>
        <taxon>Rhabditida</taxon>
        <taxon>Rhabditina</taxon>
        <taxon>Diplogasteromorpha</taxon>
        <taxon>Diplogasteroidea</taxon>
        <taxon>Neodiplogasteridae</taxon>
        <taxon>Pristionchus</taxon>
    </lineage>
</organism>
<dbReference type="Proteomes" id="UP001432027">
    <property type="component" value="Unassembled WGS sequence"/>
</dbReference>
<reference evidence="1" key="1">
    <citation type="submission" date="2023-10" db="EMBL/GenBank/DDBJ databases">
        <title>Genome assembly of Pristionchus species.</title>
        <authorList>
            <person name="Yoshida K."/>
            <person name="Sommer R.J."/>
        </authorList>
    </citation>
    <scope>NUCLEOTIDE SEQUENCE</scope>
    <source>
        <strain evidence="1">RS0144</strain>
    </source>
</reference>
<evidence type="ECO:0000313" key="1">
    <source>
        <dbReference type="EMBL" id="GMT01391.1"/>
    </source>
</evidence>
<name>A0AAV5U3G1_9BILA</name>
<keyword evidence="2" id="KW-1185">Reference proteome</keyword>
<gene>
    <name evidence="1" type="ORF">PENTCL1PPCAC_23565</name>
</gene>
<evidence type="ECO:0000313" key="2">
    <source>
        <dbReference type="Proteomes" id="UP001432027"/>
    </source>
</evidence>
<proteinExistence type="predicted"/>
<protein>
    <submittedName>
        <fullName evidence="1">Uncharacterized protein</fullName>
    </submittedName>
</protein>